<evidence type="ECO:0000259" key="2">
    <source>
        <dbReference type="Pfam" id="PF00857"/>
    </source>
</evidence>
<dbReference type="EMBL" id="LXSF01000001">
    <property type="protein sequence ID" value="OAM18112.1"/>
    <property type="molecule type" value="Genomic_DNA"/>
</dbReference>
<organism evidence="3 4">
    <name type="scientific">Eikenella corrodens</name>
    <dbReference type="NCBI Taxonomy" id="539"/>
    <lineage>
        <taxon>Bacteria</taxon>
        <taxon>Pseudomonadati</taxon>
        <taxon>Pseudomonadota</taxon>
        <taxon>Betaproteobacteria</taxon>
        <taxon>Neisseriales</taxon>
        <taxon>Neisseriaceae</taxon>
        <taxon>Eikenella</taxon>
    </lineage>
</organism>
<dbReference type="Proteomes" id="UP000078003">
    <property type="component" value="Unassembled WGS sequence"/>
</dbReference>
<dbReference type="GO" id="GO:0016787">
    <property type="term" value="F:hydrolase activity"/>
    <property type="evidence" value="ECO:0007669"/>
    <property type="project" value="UniProtKB-KW"/>
</dbReference>
<dbReference type="SUPFAM" id="SSF52499">
    <property type="entry name" value="Isochorismatase-like hydrolases"/>
    <property type="match status" value="1"/>
</dbReference>
<evidence type="ECO:0000256" key="1">
    <source>
        <dbReference type="ARBA" id="ARBA00022801"/>
    </source>
</evidence>
<dbReference type="InterPro" id="IPR036380">
    <property type="entry name" value="Isochorismatase-like_sf"/>
</dbReference>
<reference evidence="4" key="1">
    <citation type="submission" date="2016-05" db="EMBL/GenBank/DDBJ databases">
        <title>Draft genome of Corynebacterium afermentans subsp. afermentans LCDC 88199T.</title>
        <authorList>
            <person name="Bernier A.-M."/>
            <person name="Bernard K."/>
        </authorList>
    </citation>
    <scope>NUCLEOTIDE SEQUENCE [LARGE SCALE GENOMIC DNA]</scope>
    <source>
        <strain evidence="4">NML01-0328</strain>
    </source>
</reference>
<comment type="caution">
    <text evidence="3">The sequence shown here is derived from an EMBL/GenBank/DDBJ whole genome shotgun (WGS) entry which is preliminary data.</text>
</comment>
<dbReference type="InterPro" id="IPR050272">
    <property type="entry name" value="Isochorismatase-like_hydrls"/>
</dbReference>
<dbReference type="InterPro" id="IPR000868">
    <property type="entry name" value="Isochorismatase-like_dom"/>
</dbReference>
<accession>A0A1A9RGK1</accession>
<evidence type="ECO:0000313" key="4">
    <source>
        <dbReference type="Proteomes" id="UP000078003"/>
    </source>
</evidence>
<evidence type="ECO:0000313" key="3">
    <source>
        <dbReference type="EMBL" id="OAM18112.1"/>
    </source>
</evidence>
<feature type="domain" description="Isochorismatase-like" evidence="2">
    <location>
        <begin position="4"/>
        <end position="142"/>
    </location>
</feature>
<protein>
    <recommendedName>
        <fullName evidence="2">Isochorismatase-like domain-containing protein</fullName>
    </recommendedName>
</protein>
<dbReference type="CDD" id="cd01014">
    <property type="entry name" value="nicotinamidase_related"/>
    <property type="match status" value="1"/>
</dbReference>
<dbReference type="Pfam" id="PF00857">
    <property type="entry name" value="Isochorismatase"/>
    <property type="match status" value="1"/>
</dbReference>
<dbReference type="PANTHER" id="PTHR43540">
    <property type="entry name" value="PEROXYUREIDOACRYLATE/UREIDOACRYLATE AMIDOHYDROLASE-RELATED"/>
    <property type="match status" value="1"/>
</dbReference>
<proteinExistence type="predicted"/>
<sequence length="176" mass="19390">MKKTVLLVIDTQQALLDMGAYRGAEMLDAIGRMLLAARTHGREVIYVRHNEADSPFVPNSPGWQIAAAVAPQAGEKVVDKWYSSAFRGTDLLDYLRGNGVERLVVVGMMTEYCVETTVRAASDLGFEVILPEGANSTLDNGRWSAKDLYEHHNFDIMRGRFAAMPSVDEAVALLSE</sequence>
<dbReference type="Gene3D" id="3.40.50.850">
    <property type="entry name" value="Isochorismatase-like"/>
    <property type="match status" value="1"/>
</dbReference>
<dbReference type="PANTHER" id="PTHR43540:SF14">
    <property type="entry name" value="ISOCHORISMATASE"/>
    <property type="match status" value="1"/>
</dbReference>
<name>A0A1A9RGK1_EIKCO</name>
<dbReference type="RefSeq" id="WP_064103920.1">
    <property type="nucleotide sequence ID" value="NZ_LXSF01000001.1"/>
</dbReference>
<dbReference type="AlphaFoldDB" id="A0A1A9RGK1"/>
<gene>
    <name evidence="3" type="ORF">A7P85_00015</name>
</gene>
<keyword evidence="1" id="KW-0378">Hydrolase</keyword>